<protein>
    <recommendedName>
        <fullName evidence="3">JmjC domain-containing protein</fullName>
    </recommendedName>
</protein>
<keyword evidence="2" id="KW-1185">Reference proteome</keyword>
<dbReference type="SUPFAM" id="SSF51197">
    <property type="entry name" value="Clavaminate synthase-like"/>
    <property type="match status" value="1"/>
</dbReference>
<gene>
    <name evidence="1" type="ORF">Q361_1246</name>
</gene>
<comment type="caution">
    <text evidence="1">The sequence shown here is derived from an EMBL/GenBank/DDBJ whole genome shotgun (WGS) entry which is preliminary data.</text>
</comment>
<dbReference type="RefSeq" id="WP_103727029.1">
    <property type="nucleotide sequence ID" value="NZ_PQNY01000024.1"/>
</dbReference>
<organism evidence="1 2">
    <name type="scientific">Flavobacterium croceum DSM 17960</name>
    <dbReference type="NCBI Taxonomy" id="1121886"/>
    <lineage>
        <taxon>Bacteria</taxon>
        <taxon>Pseudomonadati</taxon>
        <taxon>Bacteroidota</taxon>
        <taxon>Flavobacteriia</taxon>
        <taxon>Flavobacteriales</taxon>
        <taxon>Flavobacteriaceae</taxon>
        <taxon>Flavobacterium</taxon>
    </lineage>
</organism>
<reference evidence="1 2" key="1">
    <citation type="submission" date="2018-01" db="EMBL/GenBank/DDBJ databases">
        <title>Genomic Encyclopedia of Type Strains, Phase I: the one thousand microbial genomes (KMG-I) project.</title>
        <authorList>
            <person name="Goeker M."/>
        </authorList>
    </citation>
    <scope>NUCLEOTIDE SEQUENCE [LARGE SCALE GENOMIC DNA]</scope>
    <source>
        <strain evidence="1 2">DSM 17960</strain>
    </source>
</reference>
<dbReference type="Gene3D" id="2.60.120.650">
    <property type="entry name" value="Cupin"/>
    <property type="match status" value="1"/>
</dbReference>
<evidence type="ECO:0008006" key="3">
    <source>
        <dbReference type="Google" id="ProtNLM"/>
    </source>
</evidence>
<dbReference type="OrthoDB" id="4518480at2"/>
<sequence>MKTIFDKNFWNEFIDVNENFNQACVIENAFNENFKNSLYQGVTESFYNRVENNNLINGFRLYNDKGELVKNQNTIEIFTKNPPKENEDIILYFERIIKTRFGIIMNFGEVFSELLGKNIFQALEPLYKLVGYPPLGNEITIFIGNYGWTPLGIHKDHTGENVLHFHLGPGRKQMYIWDDETYEKLVGKNVINNKEIEPILNYAKKFDFGEGDIFYMPWFVNHVGYTEDISIGVSLWFHSSDIFSYSKKVIKHFLTQFIPNDTRIIPPQIDYLNNHDTYEYFKKNILKTLNKENPNLNDFLMSIYLDFKYSLFSNGGWANCPPENKIESIDYTYFEYKIIELSKPFKIIYNNFNNEKLDIYIRGRKTRIKYFKDFENLLNKLNNDEKIVVNDFIETLSIPKEAFLYILLTLYKHRGIVIIE</sequence>
<accession>A0A2S4N4W1</accession>
<evidence type="ECO:0000313" key="2">
    <source>
        <dbReference type="Proteomes" id="UP000237056"/>
    </source>
</evidence>
<dbReference type="Proteomes" id="UP000237056">
    <property type="component" value="Unassembled WGS sequence"/>
</dbReference>
<dbReference type="EMBL" id="PQNY01000024">
    <property type="protein sequence ID" value="POS00757.1"/>
    <property type="molecule type" value="Genomic_DNA"/>
</dbReference>
<proteinExistence type="predicted"/>
<name>A0A2S4N4W1_9FLAO</name>
<dbReference type="AlphaFoldDB" id="A0A2S4N4W1"/>
<evidence type="ECO:0000313" key="1">
    <source>
        <dbReference type="EMBL" id="POS00757.1"/>
    </source>
</evidence>